<dbReference type="InterPro" id="IPR001538">
    <property type="entry name" value="Man6P_isomerase-2_C"/>
</dbReference>
<accession>A0ABY6ZLW5</accession>
<feature type="domain" description="Mannose-6-phosphate isomerase type II C-terminal" evidence="2">
    <location>
        <begin position="337"/>
        <end position="439"/>
    </location>
</feature>
<dbReference type="SUPFAM" id="SSF53448">
    <property type="entry name" value="Nucleotide-diphospho-sugar transferases"/>
    <property type="match status" value="1"/>
</dbReference>
<dbReference type="PANTHER" id="PTHR46390">
    <property type="entry name" value="MANNOSE-1-PHOSPHATE GUANYLYLTRANSFERASE"/>
    <property type="match status" value="1"/>
</dbReference>
<keyword evidence="4" id="KW-1185">Reference proteome</keyword>
<feature type="domain" description="Nucleotidyl transferase" evidence="1">
    <location>
        <begin position="4"/>
        <end position="266"/>
    </location>
</feature>
<dbReference type="Proteomes" id="UP001164761">
    <property type="component" value="Chromosome"/>
</dbReference>
<protein>
    <submittedName>
        <fullName evidence="3">Sugar phosphate nucleotidyltransferase</fullName>
    </submittedName>
</protein>
<dbReference type="Pfam" id="PF00483">
    <property type="entry name" value="NTP_transferase"/>
    <property type="match status" value="1"/>
</dbReference>
<dbReference type="InterPro" id="IPR014710">
    <property type="entry name" value="RmlC-like_jellyroll"/>
</dbReference>
<reference evidence="3" key="1">
    <citation type="submission" date="2022-08" db="EMBL/GenBank/DDBJ databases">
        <title>Alicyclobacillus fastidiosus DSM 17978, complete genome.</title>
        <authorList>
            <person name="Wang Q."/>
            <person name="Cai R."/>
            <person name="Wang Z."/>
        </authorList>
    </citation>
    <scope>NUCLEOTIDE SEQUENCE</scope>
    <source>
        <strain evidence="3">DSM 17978</strain>
    </source>
</reference>
<evidence type="ECO:0000313" key="4">
    <source>
        <dbReference type="Proteomes" id="UP001164761"/>
    </source>
</evidence>
<organism evidence="3 4">
    <name type="scientific">Alicyclobacillus fastidiosus</name>
    <dbReference type="NCBI Taxonomy" id="392011"/>
    <lineage>
        <taxon>Bacteria</taxon>
        <taxon>Bacillati</taxon>
        <taxon>Bacillota</taxon>
        <taxon>Bacilli</taxon>
        <taxon>Bacillales</taxon>
        <taxon>Alicyclobacillaceae</taxon>
        <taxon>Alicyclobacillus</taxon>
    </lineage>
</organism>
<dbReference type="EMBL" id="CP104067">
    <property type="protein sequence ID" value="WAH43121.1"/>
    <property type="molecule type" value="Genomic_DNA"/>
</dbReference>
<name>A0ABY6ZLW5_9BACL</name>
<proteinExistence type="predicted"/>
<evidence type="ECO:0000259" key="1">
    <source>
        <dbReference type="Pfam" id="PF00483"/>
    </source>
</evidence>
<dbReference type="Gene3D" id="2.60.120.10">
    <property type="entry name" value="Jelly Rolls"/>
    <property type="match status" value="1"/>
</dbReference>
<gene>
    <name evidence="3" type="ORF">NZD89_06880</name>
</gene>
<evidence type="ECO:0000313" key="3">
    <source>
        <dbReference type="EMBL" id="WAH43121.1"/>
    </source>
</evidence>
<dbReference type="InterPro" id="IPR051161">
    <property type="entry name" value="Mannose-6P_isomerase_type2"/>
</dbReference>
<dbReference type="InterPro" id="IPR029044">
    <property type="entry name" value="Nucleotide-diphossugar_trans"/>
</dbReference>
<dbReference type="CDD" id="cd02213">
    <property type="entry name" value="cupin_PMI_typeII_C"/>
    <property type="match status" value="1"/>
</dbReference>
<dbReference type="RefSeq" id="WP_268006995.1">
    <property type="nucleotide sequence ID" value="NZ_BSUT01000001.1"/>
</dbReference>
<dbReference type="PANTHER" id="PTHR46390:SF1">
    <property type="entry name" value="MANNOSE-1-PHOSPHATE GUANYLYLTRANSFERASE"/>
    <property type="match status" value="1"/>
</dbReference>
<dbReference type="InterPro" id="IPR011051">
    <property type="entry name" value="RmlC_Cupin_sf"/>
</dbReference>
<dbReference type="Gene3D" id="3.90.550.10">
    <property type="entry name" value="Spore Coat Polysaccharide Biosynthesis Protein SpsA, Chain A"/>
    <property type="match status" value="1"/>
</dbReference>
<evidence type="ECO:0000259" key="2">
    <source>
        <dbReference type="Pfam" id="PF01050"/>
    </source>
</evidence>
<sequence length="455" mass="51159">MKLILLSGGSGKRLWPMSNDSRSKQFLRVLDDGHGNMVSMLQRVWSQLEHNGLQSNTYICASKAQREIIESQIGICPFIEEPARRDTFPAIALAVTYLADVDQCADDEVVAVVPIDPMVDDSYFESIGRLENVLLQSQSDLALMGVRPNEASDKFGYVRVREGEIDRDWLEVDSFIEKPHKEIAEQLIAGGALWNCGVFCFRIGYIKQFLITQGYSASYHDLLQQFESLPKNSFDYEVVENAERISILPYAGQWKDLGSWETLSTEFASDFVGLGNIEGCEETHVINELGIPLVAMGLRNSIVVATPDGILVSAKKDSGGIKSIVNEYGDRPMFEERRWGTYRVLDYQKSVDGIEVLTKFVQISAGRNISYQKHLLRSEVWTIVEGHGEIVLDTRIMPVQAGDVVRIHTGQWHAICANDNLSFIEVQRGTELIEEDIIRRCLTWSEIVSLCQVLA</sequence>
<dbReference type="Pfam" id="PF01050">
    <property type="entry name" value="MannoseP_isomer"/>
    <property type="match status" value="1"/>
</dbReference>
<dbReference type="InterPro" id="IPR005835">
    <property type="entry name" value="NTP_transferase_dom"/>
</dbReference>
<dbReference type="SUPFAM" id="SSF51182">
    <property type="entry name" value="RmlC-like cupins"/>
    <property type="match status" value="1"/>
</dbReference>